<feature type="compositionally biased region" description="Gly residues" evidence="1">
    <location>
        <begin position="325"/>
        <end position="334"/>
    </location>
</feature>
<dbReference type="PROSITE" id="PS51746">
    <property type="entry name" value="PPM_2"/>
    <property type="match status" value="1"/>
</dbReference>
<dbReference type="Proteomes" id="UP001370348">
    <property type="component" value="Chromosome"/>
</dbReference>
<name>A0ABZ2M2D7_9BACT</name>
<proteinExistence type="predicted"/>
<sequence length="334" mass="36313">MRALAAGLSDVGLQREHNEDSFIVLKEYDLFVVADGMGGHRAGDVASRLATETISEFFKSTANEDVTWPFHFDTNLSEEENRLLTGIRVANRQIFERSTRSREYHGMGTTVVGAMFSPSKRRMYIGHVGDSRCYRIREGQIRLLTRDHSLINDYLLAMPDLTEEQRSELPKNVITRALGMQDQVVVDLQHDDPKDGDVYILCSDGLSGMIVDDEIKKIVSHSANISEACRKLIEKANEHGGEDNITAVLIKIEERDDEDSVSSETEKTPVPPEDGDDDDPPGAFADEPTHPGLVEASSPAAVPAAGKPSPSKGEPAGVGSSGSEPAGGGAKPKK</sequence>
<dbReference type="RefSeq" id="WP_394827009.1">
    <property type="nucleotide sequence ID" value="NZ_CP089984.1"/>
</dbReference>
<dbReference type="SMART" id="SM00331">
    <property type="entry name" value="PP2C_SIG"/>
    <property type="match status" value="1"/>
</dbReference>
<evidence type="ECO:0000313" key="4">
    <source>
        <dbReference type="Proteomes" id="UP001370348"/>
    </source>
</evidence>
<feature type="compositionally biased region" description="Low complexity" evidence="1">
    <location>
        <begin position="296"/>
        <end position="324"/>
    </location>
</feature>
<keyword evidence="4" id="KW-1185">Reference proteome</keyword>
<dbReference type="EMBL" id="CP089984">
    <property type="protein sequence ID" value="WXB17378.1"/>
    <property type="molecule type" value="Genomic_DNA"/>
</dbReference>
<dbReference type="SMART" id="SM00332">
    <property type="entry name" value="PP2Cc"/>
    <property type="match status" value="1"/>
</dbReference>
<accession>A0ABZ2M2D7</accession>
<dbReference type="SUPFAM" id="SSF81606">
    <property type="entry name" value="PP2C-like"/>
    <property type="match status" value="1"/>
</dbReference>
<dbReference type="InterPro" id="IPR001932">
    <property type="entry name" value="PPM-type_phosphatase-like_dom"/>
</dbReference>
<feature type="region of interest" description="Disordered" evidence="1">
    <location>
        <begin position="253"/>
        <end position="334"/>
    </location>
</feature>
<dbReference type="Pfam" id="PF13672">
    <property type="entry name" value="PP2C_2"/>
    <property type="match status" value="1"/>
</dbReference>
<dbReference type="CDD" id="cd00143">
    <property type="entry name" value="PP2Cc"/>
    <property type="match status" value="1"/>
</dbReference>
<evidence type="ECO:0000313" key="3">
    <source>
        <dbReference type="EMBL" id="WXB17378.1"/>
    </source>
</evidence>
<dbReference type="PANTHER" id="PTHR47992">
    <property type="entry name" value="PROTEIN PHOSPHATASE"/>
    <property type="match status" value="1"/>
</dbReference>
<evidence type="ECO:0000256" key="1">
    <source>
        <dbReference type="SAM" id="MobiDB-lite"/>
    </source>
</evidence>
<organism evidence="3 4">
    <name type="scientific">Pendulispora albinea</name>
    <dbReference type="NCBI Taxonomy" id="2741071"/>
    <lineage>
        <taxon>Bacteria</taxon>
        <taxon>Pseudomonadati</taxon>
        <taxon>Myxococcota</taxon>
        <taxon>Myxococcia</taxon>
        <taxon>Myxococcales</taxon>
        <taxon>Sorangiineae</taxon>
        <taxon>Pendulisporaceae</taxon>
        <taxon>Pendulispora</taxon>
    </lineage>
</organism>
<dbReference type="InterPro" id="IPR015655">
    <property type="entry name" value="PP2C"/>
</dbReference>
<feature type="domain" description="PPM-type phosphatase" evidence="2">
    <location>
        <begin position="2"/>
        <end position="252"/>
    </location>
</feature>
<reference evidence="3 4" key="1">
    <citation type="submission" date="2021-12" db="EMBL/GenBank/DDBJ databases">
        <title>Discovery of the Pendulisporaceae a myxobacterial family with distinct sporulation behavior and unique specialized metabolism.</title>
        <authorList>
            <person name="Garcia R."/>
            <person name="Popoff A."/>
            <person name="Bader C.D."/>
            <person name="Loehr J."/>
            <person name="Walesch S."/>
            <person name="Walt C."/>
            <person name="Boldt J."/>
            <person name="Bunk B."/>
            <person name="Haeckl F.J.F.P.J."/>
            <person name="Gunesch A.P."/>
            <person name="Birkelbach J."/>
            <person name="Nuebel U."/>
            <person name="Pietschmann T."/>
            <person name="Bach T."/>
            <person name="Mueller R."/>
        </authorList>
    </citation>
    <scope>NUCLEOTIDE SEQUENCE [LARGE SCALE GENOMIC DNA]</scope>
    <source>
        <strain evidence="3 4">MSr11954</strain>
    </source>
</reference>
<gene>
    <name evidence="3" type="ORF">LZC94_08855</name>
</gene>
<dbReference type="NCBIfam" id="NF033484">
    <property type="entry name" value="Stp1_PP2C_phos"/>
    <property type="match status" value="1"/>
</dbReference>
<protein>
    <submittedName>
        <fullName evidence="3">Stp1/IreP family PP2C-type Ser/Thr phosphatase</fullName>
    </submittedName>
</protein>
<dbReference type="InterPro" id="IPR036457">
    <property type="entry name" value="PPM-type-like_dom_sf"/>
</dbReference>
<dbReference type="Gene3D" id="3.60.40.10">
    <property type="entry name" value="PPM-type phosphatase domain"/>
    <property type="match status" value="1"/>
</dbReference>
<evidence type="ECO:0000259" key="2">
    <source>
        <dbReference type="PROSITE" id="PS51746"/>
    </source>
</evidence>